<proteinExistence type="predicted"/>
<comment type="caution">
    <text evidence="2">The sequence shown here is derived from an EMBL/GenBank/DDBJ whole genome shotgun (WGS) entry which is preliminary data.</text>
</comment>
<evidence type="ECO:0000313" key="2">
    <source>
        <dbReference type="EMBL" id="GKI20551.1"/>
    </source>
</evidence>
<dbReference type="SUPFAM" id="SSF53335">
    <property type="entry name" value="S-adenosyl-L-methionine-dependent methyltransferases"/>
    <property type="match status" value="1"/>
</dbReference>
<dbReference type="Proteomes" id="UP001055105">
    <property type="component" value="Unassembled WGS sequence"/>
</dbReference>
<dbReference type="InterPro" id="IPR041698">
    <property type="entry name" value="Methyltransf_25"/>
</dbReference>
<evidence type="ECO:0000313" key="3">
    <source>
        <dbReference type="Proteomes" id="UP001055105"/>
    </source>
</evidence>
<dbReference type="Pfam" id="PF13649">
    <property type="entry name" value="Methyltransf_25"/>
    <property type="match status" value="1"/>
</dbReference>
<dbReference type="GO" id="GO:0008168">
    <property type="term" value="F:methyltransferase activity"/>
    <property type="evidence" value="ECO:0007669"/>
    <property type="project" value="UniProtKB-KW"/>
</dbReference>
<dbReference type="RefSeq" id="WP_244077213.1">
    <property type="nucleotide sequence ID" value="NZ_AP025581.1"/>
</dbReference>
<reference evidence="2" key="1">
    <citation type="submission" date="2022-01" db="EMBL/GenBank/DDBJ databases">
        <title>Novel bile acid biosynthetic pathways are enriched in the microbiome of centenarians.</title>
        <authorList>
            <person name="Sato Y."/>
            <person name="Atarashi K."/>
            <person name="Plichta R.D."/>
            <person name="Arai Y."/>
            <person name="Sasajima S."/>
            <person name="Kearney M.S."/>
            <person name="Suda W."/>
            <person name="Takeshita K."/>
            <person name="Sasaki T."/>
            <person name="Okamoto S."/>
            <person name="Skelly N.A."/>
            <person name="Okamura Y."/>
            <person name="Vlamakis H."/>
            <person name="Li Y."/>
            <person name="Tanoue T."/>
            <person name="Takei H."/>
            <person name="Nittono H."/>
            <person name="Narushima S."/>
            <person name="Irie J."/>
            <person name="Itoh H."/>
            <person name="Moriya K."/>
            <person name="Sugiura Y."/>
            <person name="Suematsu M."/>
            <person name="Moritoki N."/>
            <person name="Shibata S."/>
            <person name="Littman R.D."/>
            <person name="Fischbach A.M."/>
            <person name="Uwamino Y."/>
            <person name="Inoue T."/>
            <person name="Honda A."/>
            <person name="Hattori M."/>
            <person name="Murai T."/>
            <person name="Xavier J.R."/>
            <person name="Hirose N."/>
            <person name="Honda K."/>
        </authorList>
    </citation>
    <scope>NUCLEOTIDE SEQUENCE</scope>
    <source>
        <strain evidence="2">CE91-St16</strain>
    </source>
</reference>
<dbReference type="GO" id="GO:0032259">
    <property type="term" value="P:methylation"/>
    <property type="evidence" value="ECO:0007669"/>
    <property type="project" value="UniProtKB-KW"/>
</dbReference>
<sequence>MSNENNAIHGFDVNLICDFFLNTERQGPGSPEVTLKALSFIDNLTDESLIADLGCGTGGQTMTLARHAPGRITGLDFFPGFIDRFNADARRLHLADRVKGVVGSMDALPFRAGELDLIWSEGAIYNIGFERGLNEWREYLKPGGYLAVSESVWFTDERPTEIHDFWVDAYPEIDTIPNKVAQIHRAGYLPVAAFVLPETCWTEHYFAPLAKARELFAAKYPGDSTAEGLMAFQRYEEELYRKYNEFYGYVFFIARKPNPRRTLCPGPMSNPGSTSCPGPAAVTCASSRR</sequence>
<dbReference type="Gene3D" id="3.40.50.150">
    <property type="entry name" value="Vaccinia Virus protein VP39"/>
    <property type="match status" value="1"/>
</dbReference>
<dbReference type="CDD" id="cd02440">
    <property type="entry name" value="AdoMet_MTases"/>
    <property type="match status" value="1"/>
</dbReference>
<organism evidence="2 3">
    <name type="scientific">Alistipes finegoldii</name>
    <dbReference type="NCBI Taxonomy" id="214856"/>
    <lineage>
        <taxon>Bacteria</taxon>
        <taxon>Pseudomonadati</taxon>
        <taxon>Bacteroidota</taxon>
        <taxon>Bacteroidia</taxon>
        <taxon>Bacteroidales</taxon>
        <taxon>Rikenellaceae</taxon>
        <taxon>Alistipes</taxon>
    </lineage>
</organism>
<dbReference type="PANTHER" id="PTHR43591:SF24">
    <property type="entry name" value="2-METHOXY-6-POLYPRENYL-1,4-BENZOQUINOL METHYLASE, MITOCHONDRIAL"/>
    <property type="match status" value="1"/>
</dbReference>
<gene>
    <name evidence="2" type="ORF">CE91St16_34590</name>
</gene>
<feature type="domain" description="Methyltransferase" evidence="1">
    <location>
        <begin position="50"/>
        <end position="144"/>
    </location>
</feature>
<keyword evidence="2" id="KW-0808">Transferase</keyword>
<evidence type="ECO:0000259" key="1">
    <source>
        <dbReference type="Pfam" id="PF13649"/>
    </source>
</evidence>
<dbReference type="EMBL" id="BQOL01000003">
    <property type="protein sequence ID" value="GKI20551.1"/>
    <property type="molecule type" value="Genomic_DNA"/>
</dbReference>
<keyword evidence="2" id="KW-0489">Methyltransferase</keyword>
<protein>
    <submittedName>
        <fullName evidence="2">Methyltransferase type 11</fullName>
    </submittedName>
</protein>
<dbReference type="PANTHER" id="PTHR43591">
    <property type="entry name" value="METHYLTRANSFERASE"/>
    <property type="match status" value="1"/>
</dbReference>
<name>A0AA37KYH0_9BACT</name>
<accession>A0AA37KYH0</accession>
<dbReference type="InterPro" id="IPR029063">
    <property type="entry name" value="SAM-dependent_MTases_sf"/>
</dbReference>
<dbReference type="AlphaFoldDB" id="A0AA37KYH0"/>